<accession>A0A0X8H1Q4</accession>
<dbReference type="OrthoDB" id="9781189at2"/>
<evidence type="ECO:0000313" key="2">
    <source>
        <dbReference type="EMBL" id="AMC94463.1"/>
    </source>
</evidence>
<dbReference type="RefSeq" id="WP_067634224.1">
    <property type="nucleotide sequence ID" value="NZ_CP013213.1"/>
</dbReference>
<dbReference type="STRING" id="1514105.AOC36_10905"/>
<dbReference type="Gene3D" id="3.60.15.10">
    <property type="entry name" value="Ribonuclease Z/Hydroxyacylglutathione hydrolase-like"/>
    <property type="match status" value="1"/>
</dbReference>
<dbReference type="PANTHER" id="PTHR47619:SF1">
    <property type="entry name" value="EXODEOXYRIBONUCLEASE WALJ"/>
    <property type="match status" value="1"/>
</dbReference>
<organism evidence="2 3">
    <name type="scientific">Erysipelothrix larvae</name>
    <dbReference type="NCBI Taxonomy" id="1514105"/>
    <lineage>
        <taxon>Bacteria</taxon>
        <taxon>Bacillati</taxon>
        <taxon>Bacillota</taxon>
        <taxon>Erysipelotrichia</taxon>
        <taxon>Erysipelotrichales</taxon>
        <taxon>Erysipelotrichaceae</taxon>
        <taxon>Erysipelothrix</taxon>
    </lineage>
</organism>
<dbReference type="PANTHER" id="PTHR47619">
    <property type="entry name" value="METALLO-HYDROLASE YYCJ-RELATED"/>
    <property type="match status" value="1"/>
</dbReference>
<dbReference type="InterPro" id="IPR036866">
    <property type="entry name" value="RibonucZ/Hydroxyglut_hydro"/>
</dbReference>
<dbReference type="SUPFAM" id="SSF56281">
    <property type="entry name" value="Metallo-hydrolase/oxidoreductase"/>
    <property type="match status" value="1"/>
</dbReference>
<name>A0A0X8H1Q4_9FIRM</name>
<dbReference type="InterPro" id="IPR001279">
    <property type="entry name" value="Metallo-B-lactamas"/>
</dbReference>
<evidence type="ECO:0000259" key="1">
    <source>
        <dbReference type="SMART" id="SM00849"/>
    </source>
</evidence>
<protein>
    <submittedName>
        <fullName evidence="2">MBL fold metallo-hydrolase</fullName>
    </submittedName>
</protein>
<dbReference type="SMART" id="SM00849">
    <property type="entry name" value="Lactamase_B"/>
    <property type="match status" value="1"/>
</dbReference>
<sequence length="240" mass="27185">MKFSLLASGSKGNCCVIQTDYEQIVIDCGTTKRYLTARFEELGLSVQNSHALLITHEHIDHTSQMKLFKDVQIYTPEPRSDAHIQVIPYHPFTVGSLSITPIPTSHDADVSCGYIIDDSFEKLVYITDTGYVRERDKVLILDADYYIFESNHDPQMLMNTRRPYSVKQRILSDTGHLSNEDAAQILSEVVGNRTKEVVLAHLSQEANTIELARNTVQNMIQNKKIQIKVAQQFEIIKSGI</sequence>
<dbReference type="EMBL" id="CP013213">
    <property type="protein sequence ID" value="AMC94463.1"/>
    <property type="molecule type" value="Genomic_DNA"/>
</dbReference>
<evidence type="ECO:0000313" key="3">
    <source>
        <dbReference type="Proteomes" id="UP000063781"/>
    </source>
</evidence>
<dbReference type="GO" id="GO:0016787">
    <property type="term" value="F:hydrolase activity"/>
    <property type="evidence" value="ECO:0007669"/>
    <property type="project" value="UniProtKB-KW"/>
</dbReference>
<feature type="domain" description="Metallo-beta-lactamase" evidence="1">
    <location>
        <begin position="11"/>
        <end position="176"/>
    </location>
</feature>
<keyword evidence="3" id="KW-1185">Reference proteome</keyword>
<keyword evidence="2" id="KW-0378">Hydrolase</keyword>
<dbReference type="KEGG" id="erl:AOC36_10905"/>
<dbReference type="AlphaFoldDB" id="A0A0X8H1Q4"/>
<dbReference type="InterPro" id="IPR052533">
    <property type="entry name" value="WalJ/YycJ-like"/>
</dbReference>
<dbReference type="Proteomes" id="UP000063781">
    <property type="component" value="Chromosome"/>
</dbReference>
<proteinExistence type="predicted"/>
<dbReference type="Pfam" id="PF12706">
    <property type="entry name" value="Lactamase_B_2"/>
    <property type="match status" value="1"/>
</dbReference>
<gene>
    <name evidence="2" type="ORF">AOC36_10905</name>
</gene>
<reference evidence="2 3" key="1">
    <citation type="submission" date="2015-10" db="EMBL/GenBank/DDBJ databases">
        <title>Erysipelothrix larvae sp. LV19 isolated from the larval gut of the rhinoceros beetle, Trypoxylus dichotomus.</title>
        <authorList>
            <person name="Lim S."/>
            <person name="Kim B.-C."/>
        </authorList>
    </citation>
    <scope>NUCLEOTIDE SEQUENCE [LARGE SCALE GENOMIC DNA]</scope>
    <source>
        <strain evidence="2 3">LV19</strain>
    </source>
</reference>